<dbReference type="Proteomes" id="UP001596043">
    <property type="component" value="Unassembled WGS sequence"/>
</dbReference>
<dbReference type="RefSeq" id="WP_379980009.1">
    <property type="nucleotide sequence ID" value="NZ_JBHSFV010000009.1"/>
</dbReference>
<sequence length="72" mass="7723">MLKKISNINGAQELSNKDQKSVKGGFGFPGFDPTCCACTFFPAGSPYMVFITQSCDEPCPQNGATEYQDTGC</sequence>
<evidence type="ECO:0000313" key="2">
    <source>
        <dbReference type="Proteomes" id="UP001596043"/>
    </source>
</evidence>
<evidence type="ECO:0008006" key="3">
    <source>
        <dbReference type="Google" id="ProtNLM"/>
    </source>
</evidence>
<comment type="caution">
    <text evidence="1">The sequence shown here is derived from an EMBL/GenBank/DDBJ whole genome shotgun (WGS) entry which is preliminary data.</text>
</comment>
<accession>A0ABV9I1H6</accession>
<proteinExistence type="predicted"/>
<keyword evidence="2" id="KW-1185">Reference proteome</keyword>
<gene>
    <name evidence="1" type="ORF">ACFO3O_14390</name>
</gene>
<organism evidence="1 2">
    <name type="scientific">Dokdonia ponticola</name>
    <dbReference type="NCBI Taxonomy" id="2041041"/>
    <lineage>
        <taxon>Bacteria</taxon>
        <taxon>Pseudomonadati</taxon>
        <taxon>Bacteroidota</taxon>
        <taxon>Flavobacteriia</taxon>
        <taxon>Flavobacteriales</taxon>
        <taxon>Flavobacteriaceae</taxon>
        <taxon>Dokdonia</taxon>
    </lineage>
</organism>
<name>A0ABV9I1H6_9FLAO</name>
<protein>
    <recommendedName>
        <fullName evidence="3">Bacteriocin</fullName>
    </recommendedName>
</protein>
<reference evidence="2" key="1">
    <citation type="journal article" date="2019" name="Int. J. Syst. Evol. Microbiol.">
        <title>The Global Catalogue of Microorganisms (GCM) 10K type strain sequencing project: providing services to taxonomists for standard genome sequencing and annotation.</title>
        <authorList>
            <consortium name="The Broad Institute Genomics Platform"/>
            <consortium name="The Broad Institute Genome Sequencing Center for Infectious Disease"/>
            <person name="Wu L."/>
            <person name="Ma J."/>
        </authorList>
    </citation>
    <scope>NUCLEOTIDE SEQUENCE [LARGE SCALE GENOMIC DNA]</scope>
    <source>
        <strain evidence="2">YJ-61-S</strain>
    </source>
</reference>
<dbReference type="EMBL" id="JBHSFV010000009">
    <property type="protein sequence ID" value="MFC4635105.1"/>
    <property type="molecule type" value="Genomic_DNA"/>
</dbReference>
<evidence type="ECO:0000313" key="1">
    <source>
        <dbReference type="EMBL" id="MFC4635105.1"/>
    </source>
</evidence>